<comment type="caution">
    <text evidence="2">The sequence shown here is derived from an EMBL/GenBank/DDBJ whole genome shotgun (WGS) entry which is preliminary data.</text>
</comment>
<organism evidence="2 3">
    <name type="scientific">Corallococcus carmarthensis</name>
    <dbReference type="NCBI Taxonomy" id="2316728"/>
    <lineage>
        <taxon>Bacteria</taxon>
        <taxon>Pseudomonadati</taxon>
        <taxon>Myxococcota</taxon>
        <taxon>Myxococcia</taxon>
        <taxon>Myxococcales</taxon>
        <taxon>Cystobacterineae</taxon>
        <taxon>Myxococcaceae</taxon>
        <taxon>Corallococcus</taxon>
    </lineage>
</organism>
<evidence type="ECO:0000313" key="3">
    <source>
        <dbReference type="Proteomes" id="UP000268313"/>
    </source>
</evidence>
<keyword evidence="3" id="KW-1185">Reference proteome</keyword>
<dbReference type="InterPro" id="IPR036388">
    <property type="entry name" value="WH-like_DNA-bd_sf"/>
</dbReference>
<dbReference type="InterPro" id="IPR006199">
    <property type="entry name" value="LexA_DNA-bd_dom"/>
</dbReference>
<dbReference type="SUPFAM" id="SSF46785">
    <property type="entry name" value="Winged helix' DNA-binding domain"/>
    <property type="match status" value="1"/>
</dbReference>
<dbReference type="RefSeq" id="WP_120603284.1">
    <property type="nucleotide sequence ID" value="NZ_RAWE01000047.1"/>
</dbReference>
<reference evidence="3" key="1">
    <citation type="submission" date="2018-09" db="EMBL/GenBank/DDBJ databases">
        <authorList>
            <person name="Livingstone P.G."/>
            <person name="Whitworth D.E."/>
        </authorList>
    </citation>
    <scope>NUCLEOTIDE SEQUENCE [LARGE SCALE GENOMIC DNA]</scope>
    <source>
        <strain evidence="3">CA043D</strain>
    </source>
</reference>
<dbReference type="Gene3D" id="1.10.10.10">
    <property type="entry name" value="Winged helix-like DNA-binding domain superfamily/Winged helix DNA-binding domain"/>
    <property type="match status" value="1"/>
</dbReference>
<dbReference type="GO" id="GO:0006508">
    <property type="term" value="P:proteolysis"/>
    <property type="evidence" value="ECO:0007669"/>
    <property type="project" value="InterPro"/>
</dbReference>
<sequence>MSCRPHPENGPSGGAPTQRQQEVLAYVHAYKEAHERAPTARELCERFSWASTNAAADYFGRLEQLRLLTREAKVARSLRLTPSGKAVAQAYLSAHPEVLHG</sequence>
<feature type="domain" description="LexA repressor DNA-binding" evidence="1">
    <location>
        <begin position="17"/>
        <end position="70"/>
    </location>
</feature>
<evidence type="ECO:0000313" key="2">
    <source>
        <dbReference type="EMBL" id="RKH02974.1"/>
    </source>
</evidence>
<accession>A0A3A8KM15</accession>
<proteinExistence type="predicted"/>
<dbReference type="GO" id="GO:0004252">
    <property type="term" value="F:serine-type endopeptidase activity"/>
    <property type="evidence" value="ECO:0007669"/>
    <property type="project" value="InterPro"/>
</dbReference>
<gene>
    <name evidence="2" type="ORF">D7X32_15300</name>
</gene>
<dbReference type="Proteomes" id="UP000268313">
    <property type="component" value="Unassembled WGS sequence"/>
</dbReference>
<dbReference type="EMBL" id="RAWE01000047">
    <property type="protein sequence ID" value="RKH02974.1"/>
    <property type="molecule type" value="Genomic_DNA"/>
</dbReference>
<dbReference type="AlphaFoldDB" id="A0A3A8KM15"/>
<protein>
    <recommendedName>
        <fullName evidence="1">LexA repressor DNA-binding domain-containing protein</fullName>
    </recommendedName>
</protein>
<dbReference type="Pfam" id="PF01726">
    <property type="entry name" value="LexA_DNA_bind"/>
    <property type="match status" value="1"/>
</dbReference>
<dbReference type="OrthoDB" id="5522482at2"/>
<dbReference type="InterPro" id="IPR036390">
    <property type="entry name" value="WH_DNA-bd_sf"/>
</dbReference>
<name>A0A3A8KM15_9BACT</name>
<evidence type="ECO:0000259" key="1">
    <source>
        <dbReference type="Pfam" id="PF01726"/>
    </source>
</evidence>